<evidence type="ECO:0000313" key="6">
    <source>
        <dbReference type="Proteomes" id="UP000824002"/>
    </source>
</evidence>
<dbReference type="GO" id="GO:0005737">
    <property type="term" value="C:cytoplasm"/>
    <property type="evidence" value="ECO:0007669"/>
    <property type="project" value="TreeGrafter"/>
</dbReference>
<dbReference type="InterPro" id="IPR036069">
    <property type="entry name" value="DUF34/NIF3_sf"/>
</dbReference>
<dbReference type="EMBL" id="DVJP01000022">
    <property type="protein sequence ID" value="HIS75689.1"/>
    <property type="molecule type" value="Genomic_DNA"/>
</dbReference>
<comment type="caution">
    <text evidence="5">The sequence shown here is derived from an EMBL/GenBank/DDBJ whole genome shotgun (WGS) entry which is preliminary data.</text>
</comment>
<dbReference type="InterPro" id="IPR002678">
    <property type="entry name" value="DUF34/NIF3"/>
</dbReference>
<evidence type="ECO:0000256" key="2">
    <source>
        <dbReference type="ARBA" id="ARBA00022112"/>
    </source>
</evidence>
<dbReference type="Pfam" id="PF01784">
    <property type="entry name" value="DUF34_NIF3"/>
    <property type="match status" value="1"/>
</dbReference>
<protein>
    <recommendedName>
        <fullName evidence="2">GTP cyclohydrolase 1 type 2 homolog</fullName>
    </recommendedName>
</protein>
<evidence type="ECO:0000256" key="1">
    <source>
        <dbReference type="ARBA" id="ARBA00006964"/>
    </source>
</evidence>
<gene>
    <name evidence="5" type="ORF">IAB51_02660</name>
</gene>
<dbReference type="SUPFAM" id="SSF102705">
    <property type="entry name" value="NIF3 (NGG1p interacting factor 3)-like"/>
    <property type="match status" value="1"/>
</dbReference>
<reference evidence="5" key="1">
    <citation type="submission" date="2020-10" db="EMBL/GenBank/DDBJ databases">
        <authorList>
            <person name="Gilroy R."/>
        </authorList>
    </citation>
    <scope>NUCLEOTIDE SEQUENCE</scope>
    <source>
        <strain evidence="5">CHK199-13235</strain>
    </source>
</reference>
<dbReference type="Gene3D" id="3.40.1390.30">
    <property type="entry name" value="NIF3 (NGG1p interacting factor 3)-like"/>
    <property type="match status" value="2"/>
</dbReference>
<feature type="binding site" evidence="4">
    <location>
        <position position="215"/>
    </location>
    <ligand>
        <name>a divalent metal cation</name>
        <dbReference type="ChEBI" id="CHEBI:60240"/>
        <label>2</label>
    </ligand>
</feature>
<evidence type="ECO:0000256" key="3">
    <source>
        <dbReference type="ARBA" id="ARBA00022723"/>
    </source>
</evidence>
<evidence type="ECO:0000313" key="5">
    <source>
        <dbReference type="EMBL" id="HIS75689.1"/>
    </source>
</evidence>
<reference evidence="5" key="2">
    <citation type="journal article" date="2021" name="PeerJ">
        <title>Extensive microbial diversity within the chicken gut microbiome revealed by metagenomics and culture.</title>
        <authorList>
            <person name="Gilroy R."/>
            <person name="Ravi A."/>
            <person name="Getino M."/>
            <person name="Pursley I."/>
            <person name="Horton D.L."/>
            <person name="Alikhan N.F."/>
            <person name="Baker D."/>
            <person name="Gharbi K."/>
            <person name="Hall N."/>
            <person name="Watson M."/>
            <person name="Adriaenssens E.M."/>
            <person name="Foster-Nyarko E."/>
            <person name="Jarju S."/>
            <person name="Secka A."/>
            <person name="Antonio M."/>
            <person name="Oren A."/>
            <person name="Chaudhuri R.R."/>
            <person name="La Ragione R."/>
            <person name="Hildebrand F."/>
            <person name="Pallen M.J."/>
        </authorList>
    </citation>
    <scope>NUCLEOTIDE SEQUENCE</scope>
    <source>
        <strain evidence="5">CHK199-13235</strain>
    </source>
</reference>
<dbReference type="PANTHER" id="PTHR13799">
    <property type="entry name" value="NGG1 INTERACTING FACTOR 3"/>
    <property type="match status" value="1"/>
</dbReference>
<sequence>MITAGKIYAALDEWAPFDTQEDFDNSGLLIGGMDQPVSFCLLALDLTPEVCEEAKKRGAQMVITHHPVIFHPLKSLSPDDVAYQAVQAGLTVLSAHTNLDRAPGGVSDTLADLLGLSSADDLDGGDGFVKIGLLPQAVSGEELAGLVRERLGLSGLRLLDAGSPIRSVALCSGSGGSFLKEVLVSEADAYITGDLKHDQAVEAAAAGLTLIDAGHYETESIILEPLREYLAERFPKVEFRRAMADRPLFRHR</sequence>
<evidence type="ECO:0000256" key="4">
    <source>
        <dbReference type="PIRSR" id="PIRSR602678-1"/>
    </source>
</evidence>
<proteinExistence type="inferred from homology"/>
<feature type="binding site" evidence="4">
    <location>
        <position position="66"/>
    </location>
    <ligand>
        <name>a divalent metal cation</name>
        <dbReference type="ChEBI" id="CHEBI:60240"/>
        <label>1</label>
    </ligand>
</feature>
<dbReference type="NCBIfam" id="TIGR00486">
    <property type="entry name" value="YbgI_SA1388"/>
    <property type="match status" value="1"/>
</dbReference>
<dbReference type="GO" id="GO:0046872">
    <property type="term" value="F:metal ion binding"/>
    <property type="evidence" value="ECO:0007669"/>
    <property type="project" value="UniProtKB-KW"/>
</dbReference>
<feature type="binding site" evidence="4">
    <location>
        <position position="219"/>
    </location>
    <ligand>
        <name>a divalent metal cation</name>
        <dbReference type="ChEBI" id="CHEBI:60240"/>
        <label>1</label>
    </ligand>
</feature>
<feature type="binding site" evidence="4">
    <location>
        <position position="100"/>
    </location>
    <ligand>
        <name>a divalent metal cation</name>
        <dbReference type="ChEBI" id="CHEBI:60240"/>
        <label>1</label>
    </ligand>
</feature>
<dbReference type="Proteomes" id="UP000824002">
    <property type="component" value="Unassembled WGS sequence"/>
</dbReference>
<comment type="similarity">
    <text evidence="1">Belongs to the GTP cyclohydrolase I type 2/NIF3 family.</text>
</comment>
<organism evidence="5 6">
    <name type="scientific">Candidatus Merdivicinus excrementipullorum</name>
    <dbReference type="NCBI Taxonomy" id="2840867"/>
    <lineage>
        <taxon>Bacteria</taxon>
        <taxon>Bacillati</taxon>
        <taxon>Bacillota</taxon>
        <taxon>Clostridia</taxon>
        <taxon>Eubacteriales</taxon>
        <taxon>Oscillospiraceae</taxon>
        <taxon>Oscillospiraceae incertae sedis</taxon>
        <taxon>Candidatus Merdivicinus</taxon>
    </lineage>
</organism>
<dbReference type="AlphaFoldDB" id="A0A9D1FLB8"/>
<keyword evidence="3 4" id="KW-0479">Metal-binding</keyword>
<dbReference type="PANTHER" id="PTHR13799:SF14">
    <property type="entry name" value="GTP CYCLOHYDROLASE 1 TYPE 2 HOMOLOG"/>
    <property type="match status" value="1"/>
</dbReference>
<dbReference type="FunFam" id="3.40.1390.30:FF:000001">
    <property type="entry name" value="GTP cyclohydrolase 1 type 2"/>
    <property type="match status" value="1"/>
</dbReference>
<accession>A0A9D1FLB8</accession>
<name>A0A9D1FLB8_9FIRM</name>
<feature type="binding site" evidence="4">
    <location>
        <position position="65"/>
    </location>
    <ligand>
        <name>a divalent metal cation</name>
        <dbReference type="ChEBI" id="CHEBI:60240"/>
        <label>1</label>
    </ligand>
</feature>